<organism evidence="2 3">
    <name type="scientific">Meganyctiphanes norvegica</name>
    <name type="common">Northern krill</name>
    <name type="synonym">Thysanopoda norvegica</name>
    <dbReference type="NCBI Taxonomy" id="48144"/>
    <lineage>
        <taxon>Eukaryota</taxon>
        <taxon>Metazoa</taxon>
        <taxon>Ecdysozoa</taxon>
        <taxon>Arthropoda</taxon>
        <taxon>Crustacea</taxon>
        <taxon>Multicrustacea</taxon>
        <taxon>Malacostraca</taxon>
        <taxon>Eumalacostraca</taxon>
        <taxon>Eucarida</taxon>
        <taxon>Euphausiacea</taxon>
        <taxon>Euphausiidae</taxon>
        <taxon>Meganyctiphanes</taxon>
    </lineage>
</organism>
<keyword evidence="1" id="KW-0472">Membrane</keyword>
<gene>
    <name evidence="2" type="ORF">MNOR_LOCUS5735</name>
</gene>
<reference evidence="2 3" key="1">
    <citation type="submission" date="2024-05" db="EMBL/GenBank/DDBJ databases">
        <authorList>
            <person name="Wallberg A."/>
        </authorList>
    </citation>
    <scope>NUCLEOTIDE SEQUENCE [LARGE SCALE GENOMIC DNA]</scope>
</reference>
<sequence length="308" mass="35018">QCLMNLLESLLVYPWLSVLMWTGVAFPEREGMCRFLLSLCYCNWSGFCFSLLIIAVIRLLYVVAPLKMHKVNNSFLTSISCLLMIVNYLMWFLVSLLMKEKPFGIEFCMTPDDKPSNRIIASVIFTALCVIATLCCYICIIVNRKESITNSQKKKQRNIISAKTGMIQCIFLLSTYIYPITFRVLAYRGVLDPVIMSLVNICLIFFCQCVIYPLLTIICSTILRKELNHILQNVHLSISESCVITPSRIIPTVEFSKTNGLRFLRTDGSQPHATVNTNVSFFGLSESSNVVNTLSVSKLQNESIYEFK</sequence>
<dbReference type="Proteomes" id="UP001497623">
    <property type="component" value="Unassembled WGS sequence"/>
</dbReference>
<dbReference type="SUPFAM" id="SSF81321">
    <property type="entry name" value="Family A G protein-coupled receptor-like"/>
    <property type="match status" value="1"/>
</dbReference>
<feature type="transmembrane region" description="Helical" evidence="1">
    <location>
        <begin position="7"/>
        <end position="24"/>
    </location>
</feature>
<accession>A0AAV2PWY9</accession>
<protein>
    <recommendedName>
        <fullName evidence="4">G-protein coupled receptors family 1 profile domain-containing protein</fullName>
    </recommendedName>
</protein>
<feature type="transmembrane region" description="Helical" evidence="1">
    <location>
        <begin position="118"/>
        <end position="143"/>
    </location>
</feature>
<feature type="transmembrane region" description="Helical" evidence="1">
    <location>
        <begin position="75"/>
        <end position="98"/>
    </location>
</feature>
<feature type="transmembrane region" description="Helical" evidence="1">
    <location>
        <begin position="164"/>
        <end position="186"/>
    </location>
</feature>
<comment type="caution">
    <text evidence="2">The sequence shown here is derived from an EMBL/GenBank/DDBJ whole genome shotgun (WGS) entry which is preliminary data.</text>
</comment>
<dbReference type="AlphaFoldDB" id="A0AAV2PWY9"/>
<evidence type="ECO:0000313" key="3">
    <source>
        <dbReference type="Proteomes" id="UP001497623"/>
    </source>
</evidence>
<keyword evidence="3" id="KW-1185">Reference proteome</keyword>
<evidence type="ECO:0008006" key="4">
    <source>
        <dbReference type="Google" id="ProtNLM"/>
    </source>
</evidence>
<feature type="non-terminal residue" evidence="2">
    <location>
        <position position="1"/>
    </location>
</feature>
<keyword evidence="1" id="KW-0812">Transmembrane</keyword>
<dbReference type="EMBL" id="CAXKWB010002269">
    <property type="protein sequence ID" value="CAL4066488.1"/>
    <property type="molecule type" value="Genomic_DNA"/>
</dbReference>
<evidence type="ECO:0000256" key="1">
    <source>
        <dbReference type="SAM" id="Phobius"/>
    </source>
</evidence>
<evidence type="ECO:0000313" key="2">
    <source>
        <dbReference type="EMBL" id="CAL4066488.1"/>
    </source>
</evidence>
<dbReference type="Gene3D" id="1.20.1070.10">
    <property type="entry name" value="Rhodopsin 7-helix transmembrane proteins"/>
    <property type="match status" value="1"/>
</dbReference>
<name>A0AAV2PWY9_MEGNR</name>
<feature type="transmembrane region" description="Helical" evidence="1">
    <location>
        <begin position="44"/>
        <end position="63"/>
    </location>
</feature>
<feature type="transmembrane region" description="Helical" evidence="1">
    <location>
        <begin position="198"/>
        <end position="223"/>
    </location>
</feature>
<proteinExistence type="predicted"/>
<keyword evidence="1" id="KW-1133">Transmembrane helix</keyword>